<dbReference type="InterPro" id="IPR018490">
    <property type="entry name" value="cNMP-bd_dom_sf"/>
</dbReference>
<protein>
    <recommendedName>
        <fullName evidence="5">Cyclic nucleotide-binding domain-containing protein</fullName>
    </recommendedName>
</protein>
<dbReference type="PANTHER" id="PTHR10217">
    <property type="entry name" value="VOLTAGE AND LIGAND GATED POTASSIUM CHANNEL"/>
    <property type="match status" value="1"/>
</dbReference>
<comment type="caution">
    <text evidence="3">The sequence shown here is derived from an EMBL/GenBank/DDBJ whole genome shotgun (WGS) entry which is preliminary data.</text>
</comment>
<keyword evidence="2" id="KW-0812">Transmembrane</keyword>
<feature type="transmembrane region" description="Helical" evidence="2">
    <location>
        <begin position="213"/>
        <end position="231"/>
    </location>
</feature>
<dbReference type="InterPro" id="IPR014710">
    <property type="entry name" value="RmlC-like_jellyroll"/>
</dbReference>
<dbReference type="Gene3D" id="1.10.287.70">
    <property type="match status" value="1"/>
</dbReference>
<dbReference type="PANTHER" id="PTHR10217:SF435">
    <property type="entry name" value="POTASSIUM VOLTAGE-GATED CHANNEL PROTEIN EAG"/>
    <property type="match status" value="1"/>
</dbReference>
<dbReference type="AlphaFoldDB" id="A0AA36IYD2"/>
<sequence>MDNATSETETAMRDLLAEIQLVIQRFVDFHDLKVASSASAGPKCDEGVKPSESAEPSRVSTSAPGERKRDESPVRAPVTDCTETVRAALPEQEPELLHVPSNKTPKYIFDRGVSISWDHDVSEKVSSESESGFEVLSGWKICDASAAPRISRRNSLTPLAWKGKRAWEEFGWCKAISQSWRCVWFTVAMAVVAAECIALPLRAFRTDSLHWEIIGVLRILFWSMTLVLELQSCRQRFLGILLELVALAAAFAEVLENAADSRQLMQLAGIQSLRAANLPRYWKLSGLSRCFRRTTQTRRGLRVLLNVVVPTAACGLGVHWLACSWYAVGIVELPEEAPMFEKYQTAFTWAVSRLHPLNTSENMQLESFEQRALALLGTGIGVLAGAIFTSVITNDISDLRRVQRSQREQDNQLEDYLSTFPVPWDLEVELKEFMRKQRAWQHPPEKEALAGILPTFLFKELCREALAPVMKKHSLFGGLGSKFPAFEFDLCLTGLTDWHVAPGETLFSQGSKCNHMVIAAVGTVTYELSDTAADSVQGIVPVPHRRSWSVVKVKENLQRQVIVGQGDWLCEGCLWTSWYYLGKAGATSSATLLCLSHDHLLQLGLLHKEAFRQLQSYARSYVKALNNLQDQELSDLPFAVQGIHDL</sequence>
<evidence type="ECO:0000256" key="2">
    <source>
        <dbReference type="SAM" id="Phobius"/>
    </source>
</evidence>
<gene>
    <name evidence="3" type="ORF">EVOR1521_LOCUS20515</name>
</gene>
<accession>A0AA36IYD2</accession>
<feature type="region of interest" description="Disordered" evidence="1">
    <location>
        <begin position="38"/>
        <end position="79"/>
    </location>
</feature>
<keyword evidence="4" id="KW-1185">Reference proteome</keyword>
<keyword evidence="2" id="KW-0472">Membrane</keyword>
<feature type="transmembrane region" description="Helical" evidence="2">
    <location>
        <begin position="372"/>
        <end position="392"/>
    </location>
</feature>
<keyword evidence="2" id="KW-1133">Transmembrane helix</keyword>
<evidence type="ECO:0008006" key="5">
    <source>
        <dbReference type="Google" id="ProtNLM"/>
    </source>
</evidence>
<feature type="transmembrane region" description="Helical" evidence="2">
    <location>
        <begin position="183"/>
        <end position="201"/>
    </location>
</feature>
<dbReference type="InterPro" id="IPR050818">
    <property type="entry name" value="KCNH_animal-type"/>
</dbReference>
<reference evidence="3" key="1">
    <citation type="submission" date="2023-08" db="EMBL/GenBank/DDBJ databases">
        <authorList>
            <person name="Chen Y."/>
            <person name="Shah S."/>
            <person name="Dougan E. K."/>
            <person name="Thang M."/>
            <person name="Chan C."/>
        </authorList>
    </citation>
    <scope>NUCLEOTIDE SEQUENCE</scope>
</reference>
<dbReference type="GO" id="GO:0042391">
    <property type="term" value="P:regulation of membrane potential"/>
    <property type="evidence" value="ECO:0007669"/>
    <property type="project" value="TreeGrafter"/>
</dbReference>
<feature type="transmembrane region" description="Helical" evidence="2">
    <location>
        <begin position="303"/>
        <end position="328"/>
    </location>
</feature>
<dbReference type="Proteomes" id="UP001178507">
    <property type="component" value="Unassembled WGS sequence"/>
</dbReference>
<evidence type="ECO:0000256" key="1">
    <source>
        <dbReference type="SAM" id="MobiDB-lite"/>
    </source>
</evidence>
<name>A0AA36IYD2_9DINO</name>
<dbReference type="GO" id="GO:0005249">
    <property type="term" value="F:voltage-gated potassium channel activity"/>
    <property type="evidence" value="ECO:0007669"/>
    <property type="project" value="TreeGrafter"/>
</dbReference>
<dbReference type="SUPFAM" id="SSF51206">
    <property type="entry name" value="cAMP-binding domain-like"/>
    <property type="match status" value="1"/>
</dbReference>
<proteinExistence type="predicted"/>
<organism evidence="3 4">
    <name type="scientific">Effrenium voratum</name>
    <dbReference type="NCBI Taxonomy" id="2562239"/>
    <lineage>
        <taxon>Eukaryota</taxon>
        <taxon>Sar</taxon>
        <taxon>Alveolata</taxon>
        <taxon>Dinophyceae</taxon>
        <taxon>Suessiales</taxon>
        <taxon>Symbiodiniaceae</taxon>
        <taxon>Effrenium</taxon>
    </lineage>
</organism>
<evidence type="ECO:0000313" key="3">
    <source>
        <dbReference type="EMBL" id="CAJ1396257.1"/>
    </source>
</evidence>
<evidence type="ECO:0000313" key="4">
    <source>
        <dbReference type="Proteomes" id="UP001178507"/>
    </source>
</evidence>
<dbReference type="GO" id="GO:0005886">
    <property type="term" value="C:plasma membrane"/>
    <property type="evidence" value="ECO:0007669"/>
    <property type="project" value="TreeGrafter"/>
</dbReference>
<dbReference type="Gene3D" id="2.60.120.10">
    <property type="entry name" value="Jelly Rolls"/>
    <property type="match status" value="1"/>
</dbReference>
<dbReference type="EMBL" id="CAUJNA010003224">
    <property type="protein sequence ID" value="CAJ1396257.1"/>
    <property type="molecule type" value="Genomic_DNA"/>
</dbReference>